<evidence type="ECO:0000256" key="2">
    <source>
        <dbReference type="ARBA" id="ARBA00022801"/>
    </source>
</evidence>
<dbReference type="STRING" id="667725.A0A0L0FX55"/>
<accession>A0A0L0FX55</accession>
<dbReference type="GO" id="GO:0004045">
    <property type="term" value="F:peptidyl-tRNA hydrolase activity"/>
    <property type="evidence" value="ECO:0007669"/>
    <property type="project" value="UniProtKB-EC"/>
</dbReference>
<evidence type="ECO:0000256" key="3">
    <source>
        <dbReference type="ARBA" id="ARBA00038050"/>
    </source>
</evidence>
<dbReference type="SUPFAM" id="SSF102462">
    <property type="entry name" value="Peptidyl-tRNA hydrolase II"/>
    <property type="match status" value="1"/>
</dbReference>
<gene>
    <name evidence="5" type="ORF">SARC_06550</name>
</gene>
<protein>
    <recommendedName>
        <fullName evidence="1">peptidyl-tRNA hydrolase</fullName>
        <ecNumber evidence="1">3.1.1.29</ecNumber>
    </recommendedName>
</protein>
<dbReference type="eggNOG" id="KOG3282">
    <property type="taxonomic scope" value="Eukaryota"/>
</dbReference>
<dbReference type="InterPro" id="IPR023476">
    <property type="entry name" value="Pep_tRNA_hydro_II_dom_sf"/>
</dbReference>
<dbReference type="RefSeq" id="XP_014155028.1">
    <property type="nucleotide sequence ID" value="XM_014299553.1"/>
</dbReference>
<dbReference type="PANTHER" id="PTHR12649:SF11">
    <property type="entry name" value="PEPTIDYL-TRNA HYDROLASE 2, MITOCHONDRIAL"/>
    <property type="match status" value="1"/>
</dbReference>
<dbReference type="InterPro" id="IPR002833">
    <property type="entry name" value="PTH2"/>
</dbReference>
<evidence type="ECO:0000313" key="6">
    <source>
        <dbReference type="Proteomes" id="UP000054560"/>
    </source>
</evidence>
<dbReference type="EC" id="3.1.1.29" evidence="1"/>
<dbReference type="Gene3D" id="3.40.1490.10">
    <property type="entry name" value="Bit1"/>
    <property type="match status" value="1"/>
</dbReference>
<sequence length="127" mass="13469">MFKNRRLFKILEVTVVLVVNMGLKMGKGKVAAQCAHAAVKAYKSTLKKNPALLRAWVDNGQPKICVKADNDDIFFAVAEHAQALGLGSHMIADAGRTQIAAGSCTVVGVGPGPVHLVNKVTGHLKLL</sequence>
<dbReference type="GeneID" id="25907054"/>
<evidence type="ECO:0000256" key="1">
    <source>
        <dbReference type="ARBA" id="ARBA00013260"/>
    </source>
</evidence>
<keyword evidence="6" id="KW-1185">Reference proteome</keyword>
<organism evidence="5 6">
    <name type="scientific">Sphaeroforma arctica JP610</name>
    <dbReference type="NCBI Taxonomy" id="667725"/>
    <lineage>
        <taxon>Eukaryota</taxon>
        <taxon>Ichthyosporea</taxon>
        <taxon>Ichthyophonida</taxon>
        <taxon>Sphaeroforma</taxon>
    </lineage>
</organism>
<dbReference type="AlphaFoldDB" id="A0A0L0FX55"/>
<evidence type="ECO:0000313" key="5">
    <source>
        <dbReference type="EMBL" id="KNC81126.1"/>
    </source>
</evidence>
<proteinExistence type="inferred from homology"/>
<dbReference type="GO" id="GO:0005829">
    <property type="term" value="C:cytosol"/>
    <property type="evidence" value="ECO:0007669"/>
    <property type="project" value="TreeGrafter"/>
</dbReference>
<dbReference type="Proteomes" id="UP000054560">
    <property type="component" value="Unassembled WGS sequence"/>
</dbReference>
<dbReference type="Pfam" id="PF01981">
    <property type="entry name" value="PTH2"/>
    <property type="match status" value="1"/>
</dbReference>
<reference evidence="5 6" key="1">
    <citation type="submission" date="2011-02" db="EMBL/GenBank/DDBJ databases">
        <title>The Genome Sequence of Sphaeroforma arctica JP610.</title>
        <authorList>
            <consortium name="The Broad Institute Genome Sequencing Platform"/>
            <person name="Russ C."/>
            <person name="Cuomo C."/>
            <person name="Young S.K."/>
            <person name="Zeng Q."/>
            <person name="Gargeya S."/>
            <person name="Alvarado L."/>
            <person name="Berlin A."/>
            <person name="Chapman S.B."/>
            <person name="Chen Z."/>
            <person name="Freedman E."/>
            <person name="Gellesch M."/>
            <person name="Goldberg J."/>
            <person name="Griggs A."/>
            <person name="Gujja S."/>
            <person name="Heilman E."/>
            <person name="Heiman D."/>
            <person name="Howarth C."/>
            <person name="Mehta T."/>
            <person name="Neiman D."/>
            <person name="Pearson M."/>
            <person name="Roberts A."/>
            <person name="Saif S."/>
            <person name="Shea T."/>
            <person name="Shenoy N."/>
            <person name="Sisk P."/>
            <person name="Stolte C."/>
            <person name="Sykes S."/>
            <person name="White J."/>
            <person name="Yandava C."/>
            <person name="Burger G."/>
            <person name="Gray M.W."/>
            <person name="Holland P.W.H."/>
            <person name="King N."/>
            <person name="Lang F.B.F."/>
            <person name="Roger A.J."/>
            <person name="Ruiz-Trillo I."/>
            <person name="Haas B."/>
            <person name="Nusbaum C."/>
            <person name="Birren B."/>
        </authorList>
    </citation>
    <scope>NUCLEOTIDE SEQUENCE [LARGE SCALE GENOMIC DNA]</scope>
    <source>
        <strain evidence="5 6">JP610</strain>
    </source>
</reference>
<evidence type="ECO:0000256" key="4">
    <source>
        <dbReference type="ARBA" id="ARBA00048707"/>
    </source>
</evidence>
<dbReference type="FunFam" id="3.40.1490.10:FF:000001">
    <property type="entry name" value="Peptidyl-tRNA hydrolase 2"/>
    <property type="match status" value="1"/>
</dbReference>
<comment type="similarity">
    <text evidence="3">Belongs to the PTH2 family.</text>
</comment>
<dbReference type="OrthoDB" id="1733656at2759"/>
<dbReference type="EMBL" id="KQ242067">
    <property type="protein sequence ID" value="KNC81126.1"/>
    <property type="molecule type" value="Genomic_DNA"/>
</dbReference>
<comment type="catalytic activity">
    <reaction evidence="4">
        <text>an N-acyl-L-alpha-aminoacyl-tRNA + H2O = an N-acyl-L-amino acid + a tRNA + H(+)</text>
        <dbReference type="Rhea" id="RHEA:54448"/>
        <dbReference type="Rhea" id="RHEA-COMP:10123"/>
        <dbReference type="Rhea" id="RHEA-COMP:13883"/>
        <dbReference type="ChEBI" id="CHEBI:15377"/>
        <dbReference type="ChEBI" id="CHEBI:15378"/>
        <dbReference type="ChEBI" id="CHEBI:59874"/>
        <dbReference type="ChEBI" id="CHEBI:78442"/>
        <dbReference type="ChEBI" id="CHEBI:138191"/>
        <dbReference type="EC" id="3.1.1.29"/>
    </reaction>
</comment>
<dbReference type="CDD" id="cd02430">
    <property type="entry name" value="PTH2"/>
    <property type="match status" value="1"/>
</dbReference>
<keyword evidence="2" id="KW-0378">Hydrolase</keyword>
<dbReference type="PANTHER" id="PTHR12649">
    <property type="entry name" value="PEPTIDYL-TRNA HYDROLASE 2"/>
    <property type="match status" value="1"/>
</dbReference>
<dbReference type="NCBIfam" id="TIGR00283">
    <property type="entry name" value="arch_pth2"/>
    <property type="match status" value="1"/>
</dbReference>
<name>A0A0L0FX55_9EUKA</name>